<keyword evidence="8" id="KW-0812">Transmembrane</keyword>
<evidence type="ECO:0000313" key="12">
    <source>
        <dbReference type="EMBL" id="CAI9533747.1"/>
    </source>
</evidence>
<keyword evidence="6" id="KW-1015">Disulfide bond</keyword>
<keyword evidence="7" id="KW-0325">Glycoprotein</keyword>
<dbReference type="PRINTS" id="PR00759">
    <property type="entry name" value="BASICPTASE"/>
</dbReference>
<evidence type="ECO:0000256" key="3">
    <source>
        <dbReference type="ARBA" id="ARBA00022729"/>
    </source>
</evidence>
<evidence type="ECO:0000259" key="11">
    <source>
        <dbReference type="PROSITE" id="PS50986"/>
    </source>
</evidence>
<dbReference type="SMART" id="SM00131">
    <property type="entry name" value="KU"/>
    <property type="match status" value="3"/>
</dbReference>
<feature type="domain" description="MANSC" evidence="11">
    <location>
        <begin position="30"/>
        <end position="105"/>
    </location>
</feature>
<gene>
    <name evidence="12" type="ORF">SPARVUS_LOCUS485380</name>
</gene>
<keyword evidence="13" id="KW-1185">Reference proteome</keyword>
<feature type="domain" description="BPTI/Kunitz inhibitor" evidence="10">
    <location>
        <begin position="197"/>
        <end position="247"/>
    </location>
</feature>
<dbReference type="InterPro" id="IPR011106">
    <property type="entry name" value="MANSC_N"/>
</dbReference>
<dbReference type="Gene3D" id="4.10.410.10">
    <property type="entry name" value="Pancreatic trypsin inhibitor Kunitz domain"/>
    <property type="match status" value="3"/>
</dbReference>
<dbReference type="Pfam" id="PF07502">
    <property type="entry name" value="MANEC"/>
    <property type="match status" value="1"/>
</dbReference>
<dbReference type="PANTHER" id="PTHR47247">
    <property type="entry name" value="KUNITZ-TYPE PROTEASE INHIBITOR 2"/>
    <property type="match status" value="1"/>
</dbReference>
<dbReference type="InterPro" id="IPR002223">
    <property type="entry name" value="Kunitz_BPTI"/>
</dbReference>
<evidence type="ECO:0000256" key="2">
    <source>
        <dbReference type="ARBA" id="ARBA00022690"/>
    </source>
</evidence>
<evidence type="ECO:0000259" key="10">
    <source>
        <dbReference type="PROSITE" id="PS50279"/>
    </source>
</evidence>
<dbReference type="Proteomes" id="UP001162483">
    <property type="component" value="Unassembled WGS sequence"/>
</dbReference>
<comment type="caution">
    <text evidence="12">The sequence shown here is derived from an EMBL/GenBank/DDBJ whole genome shotgun (WGS) entry which is preliminary data.</text>
</comment>
<evidence type="ECO:0000256" key="6">
    <source>
        <dbReference type="ARBA" id="ARBA00023157"/>
    </source>
</evidence>
<proteinExistence type="predicted"/>
<sequence length="396" mass="44176">MAAWLRGFFLFLLPLALAEADLPCEGFEVMEGFGLVDVEAPSAFGVRVMQVEENMVSDEECWRQCCGMANCDLAVLSNGKCYLVRCNVKGFNMCELTAQEETKSYRRVDAGAQPKQEDFCLAIGETGPCRAYFKRWWYDAETETCKNFTYGGCPVNLNNHEGEEECMGKCHGVKVTKAEINPTPERLVADTPLSEMCSGPSVTGNCRAAFPRWYFDSDSQSCRTFTYGGCGGSKNNHMSEDECIDKCVVKKPEPAAAQSPKVGNFKEYCAAAPSTGNCRASFTRFYYDPTEMNCKTFVYGGCKPNKNNYLTKADCLKMCEGRSEEDDSTLDHHFIHRSLTSVVLPILLAIMAASLLGVMITFFVKMAKKNQQNSDFRAMWNPIDDKECLMNSAYNL</sequence>
<evidence type="ECO:0000313" key="13">
    <source>
        <dbReference type="Proteomes" id="UP001162483"/>
    </source>
</evidence>
<dbReference type="PANTHER" id="PTHR47247:SF1">
    <property type="entry name" value="KUNITZ-TYPE PROTEASE INHIBITOR 2"/>
    <property type="match status" value="1"/>
</dbReference>
<evidence type="ECO:0000256" key="1">
    <source>
        <dbReference type="ARBA" id="ARBA00004370"/>
    </source>
</evidence>
<keyword evidence="4" id="KW-0722">Serine protease inhibitor</keyword>
<dbReference type="Pfam" id="PF00014">
    <property type="entry name" value="Kunitz_BPTI"/>
    <property type="match status" value="3"/>
</dbReference>
<keyword evidence="8" id="KW-1133">Transmembrane helix</keyword>
<keyword evidence="5 8" id="KW-0472">Membrane</keyword>
<dbReference type="PROSITE" id="PS00280">
    <property type="entry name" value="BPTI_KUNITZ_1"/>
    <property type="match status" value="1"/>
</dbReference>
<dbReference type="PROSITE" id="PS50279">
    <property type="entry name" value="BPTI_KUNITZ_2"/>
    <property type="match status" value="3"/>
</dbReference>
<dbReference type="PROSITE" id="PS50986">
    <property type="entry name" value="MANSC"/>
    <property type="match status" value="1"/>
</dbReference>
<feature type="domain" description="BPTI/Kunitz inhibitor" evidence="10">
    <location>
        <begin position="120"/>
        <end position="170"/>
    </location>
</feature>
<dbReference type="InterPro" id="IPR020901">
    <property type="entry name" value="Prtase_inh_Kunz-CS"/>
</dbReference>
<reference evidence="12" key="1">
    <citation type="submission" date="2023-05" db="EMBL/GenBank/DDBJ databases">
        <authorList>
            <person name="Stuckert A."/>
        </authorList>
    </citation>
    <scope>NUCLEOTIDE SEQUENCE</scope>
</reference>
<evidence type="ECO:0000256" key="4">
    <source>
        <dbReference type="ARBA" id="ARBA00022900"/>
    </source>
</evidence>
<feature type="chain" id="PRO_5047122259" evidence="9">
    <location>
        <begin position="21"/>
        <end position="396"/>
    </location>
</feature>
<organism evidence="12 13">
    <name type="scientific">Staurois parvus</name>
    <dbReference type="NCBI Taxonomy" id="386267"/>
    <lineage>
        <taxon>Eukaryota</taxon>
        <taxon>Metazoa</taxon>
        <taxon>Chordata</taxon>
        <taxon>Craniata</taxon>
        <taxon>Vertebrata</taxon>
        <taxon>Euteleostomi</taxon>
        <taxon>Amphibia</taxon>
        <taxon>Batrachia</taxon>
        <taxon>Anura</taxon>
        <taxon>Neobatrachia</taxon>
        <taxon>Ranoidea</taxon>
        <taxon>Ranidae</taxon>
        <taxon>Staurois</taxon>
    </lineage>
</organism>
<accession>A0ABN9ACM7</accession>
<feature type="domain" description="BPTI/Kunitz inhibitor" evidence="10">
    <location>
        <begin position="269"/>
        <end position="319"/>
    </location>
</feature>
<evidence type="ECO:0000256" key="9">
    <source>
        <dbReference type="SAM" id="SignalP"/>
    </source>
</evidence>
<evidence type="ECO:0000256" key="5">
    <source>
        <dbReference type="ARBA" id="ARBA00023136"/>
    </source>
</evidence>
<evidence type="ECO:0000256" key="8">
    <source>
        <dbReference type="SAM" id="Phobius"/>
    </source>
</evidence>
<protein>
    <submittedName>
        <fullName evidence="12">Uncharacterized protein</fullName>
    </submittedName>
</protein>
<dbReference type="SUPFAM" id="SSF57362">
    <property type="entry name" value="BPTI-like"/>
    <property type="match status" value="3"/>
</dbReference>
<feature type="transmembrane region" description="Helical" evidence="8">
    <location>
        <begin position="342"/>
        <end position="364"/>
    </location>
</feature>
<name>A0ABN9ACM7_9NEOB</name>
<keyword evidence="3 9" id="KW-0732">Signal</keyword>
<dbReference type="InterPro" id="IPR036880">
    <property type="entry name" value="Kunitz_BPTI_sf"/>
</dbReference>
<dbReference type="SMART" id="SM00765">
    <property type="entry name" value="MANEC"/>
    <property type="match status" value="1"/>
</dbReference>
<evidence type="ECO:0000256" key="7">
    <source>
        <dbReference type="ARBA" id="ARBA00023180"/>
    </source>
</evidence>
<feature type="signal peptide" evidence="9">
    <location>
        <begin position="1"/>
        <end position="20"/>
    </location>
</feature>
<dbReference type="InterPro" id="IPR013980">
    <property type="entry name" value="MANSC_dom"/>
</dbReference>
<comment type="subcellular location">
    <subcellularLocation>
        <location evidence="1">Membrane</location>
    </subcellularLocation>
</comment>
<keyword evidence="2" id="KW-0646">Protease inhibitor</keyword>
<dbReference type="EMBL" id="CATNWA010000153">
    <property type="protein sequence ID" value="CAI9533747.1"/>
    <property type="molecule type" value="Genomic_DNA"/>
</dbReference>